<evidence type="ECO:0000256" key="1">
    <source>
        <dbReference type="SAM" id="Phobius"/>
    </source>
</evidence>
<organism evidence="2 3">
    <name type="scientific">Stylosanthes scabra</name>
    <dbReference type="NCBI Taxonomy" id="79078"/>
    <lineage>
        <taxon>Eukaryota</taxon>
        <taxon>Viridiplantae</taxon>
        <taxon>Streptophyta</taxon>
        <taxon>Embryophyta</taxon>
        <taxon>Tracheophyta</taxon>
        <taxon>Spermatophyta</taxon>
        <taxon>Magnoliopsida</taxon>
        <taxon>eudicotyledons</taxon>
        <taxon>Gunneridae</taxon>
        <taxon>Pentapetalae</taxon>
        <taxon>rosids</taxon>
        <taxon>fabids</taxon>
        <taxon>Fabales</taxon>
        <taxon>Fabaceae</taxon>
        <taxon>Papilionoideae</taxon>
        <taxon>50 kb inversion clade</taxon>
        <taxon>dalbergioids sensu lato</taxon>
        <taxon>Dalbergieae</taxon>
        <taxon>Pterocarpus clade</taxon>
        <taxon>Stylosanthes</taxon>
    </lineage>
</organism>
<proteinExistence type="predicted"/>
<keyword evidence="1" id="KW-0472">Membrane</keyword>
<evidence type="ECO:0000313" key="2">
    <source>
        <dbReference type="EMBL" id="MED6114081.1"/>
    </source>
</evidence>
<evidence type="ECO:0000313" key="3">
    <source>
        <dbReference type="Proteomes" id="UP001341840"/>
    </source>
</evidence>
<gene>
    <name evidence="2" type="ORF">PIB30_076881</name>
</gene>
<keyword evidence="3" id="KW-1185">Reference proteome</keyword>
<keyword evidence="1" id="KW-0812">Transmembrane</keyword>
<sequence>MSDTFKNKVVHSKQIHQVWSKIEEYFTAATSARIQSLKTQLKFVKKTSIGYDVRDDDHIHVIMDGLPNEYTVYTTSIIIQMGSLRVPEAESSLIAFDEMAEKRKSTQSTMAIANLVQNVNFNRGAPRGRGRVEGTIEEEDDSTSTIQDLNAKSVAGRAMLFGIATIDLMLISILIKETPTNN</sequence>
<keyword evidence="1" id="KW-1133">Transmembrane helix</keyword>
<dbReference type="Proteomes" id="UP001341840">
    <property type="component" value="Unassembled WGS sequence"/>
</dbReference>
<feature type="transmembrane region" description="Helical" evidence="1">
    <location>
        <begin position="154"/>
        <end position="175"/>
    </location>
</feature>
<protein>
    <submittedName>
        <fullName evidence="2">Uncharacterized protein</fullName>
    </submittedName>
</protein>
<comment type="caution">
    <text evidence="2">The sequence shown here is derived from an EMBL/GenBank/DDBJ whole genome shotgun (WGS) entry which is preliminary data.</text>
</comment>
<dbReference type="EMBL" id="JASCZI010001019">
    <property type="protein sequence ID" value="MED6114081.1"/>
    <property type="molecule type" value="Genomic_DNA"/>
</dbReference>
<reference evidence="2 3" key="1">
    <citation type="journal article" date="2023" name="Plants (Basel)">
        <title>Bridging the Gap: Combining Genomics and Transcriptomics Approaches to Understand Stylosanthes scabra, an Orphan Legume from the Brazilian Caatinga.</title>
        <authorList>
            <person name="Ferreira-Neto J.R.C."/>
            <person name="da Silva M.D."/>
            <person name="Binneck E."/>
            <person name="de Melo N.F."/>
            <person name="da Silva R.H."/>
            <person name="de Melo A.L.T.M."/>
            <person name="Pandolfi V."/>
            <person name="Bustamante F.O."/>
            <person name="Brasileiro-Vidal A.C."/>
            <person name="Benko-Iseppon A.M."/>
        </authorList>
    </citation>
    <scope>NUCLEOTIDE SEQUENCE [LARGE SCALE GENOMIC DNA]</scope>
    <source>
        <tissue evidence="2">Leaves</tissue>
    </source>
</reference>
<name>A0ABU6QRM6_9FABA</name>
<accession>A0ABU6QRM6</accession>